<gene>
    <name evidence="1" type="ORF">LLEC1_04064</name>
</gene>
<dbReference type="GO" id="GO:0043161">
    <property type="term" value="P:proteasome-mediated ubiquitin-dependent protein catabolic process"/>
    <property type="evidence" value="ECO:0007669"/>
    <property type="project" value="TreeGrafter"/>
</dbReference>
<dbReference type="GO" id="GO:0000209">
    <property type="term" value="P:protein polyubiquitination"/>
    <property type="evidence" value="ECO:0007669"/>
    <property type="project" value="TreeGrafter"/>
</dbReference>
<dbReference type="OrthoDB" id="66510at2759"/>
<accession>A0A179I1M7</accession>
<dbReference type="EMBL" id="LUKN01004743">
    <property type="protein sequence ID" value="OAQ95629.1"/>
    <property type="molecule type" value="Genomic_DNA"/>
</dbReference>
<sequence length="402" mass="44251">MTAAIALPCKSDILIYAELLTNIRHITIKASLPTPADHTTAAEIIDEGRKFRINHNGITAEAVLPATAPVKGLLPVSQTGFIDLTWRLPLQPVRAPERQFLPENQPLPWSASDIKSGSPVSCRTCSQIFLQNGVINIWKDLPSENWAEMMEFWHCHKPVEHDQPDEGDLQHRGYGAASAITAQPGVGFVDITSCHFAESDCRSIKFSSPESSEKLDSSENAIKTTNEEKFLNIYCSNCASDVGTFSILASTVALFKWQIACEVSPVQEGPSSSDCLVATLLSTIARSGSSKSVVMSRNMSSADESSRHLQLWVLNNNVIFTSNRINTPTSAVKVLFKEIGEKEALDLVESLSNDVQDINFPAPAIQVARKTLKSSQDMLPSSERSFQEWQVGLLERWVPRRA</sequence>
<dbReference type="InterPro" id="IPR019193">
    <property type="entry name" value="UBQ-conj_enz_E2-bd_prot"/>
</dbReference>
<dbReference type="GO" id="GO:0031624">
    <property type="term" value="F:ubiquitin conjugating enzyme binding"/>
    <property type="evidence" value="ECO:0007669"/>
    <property type="project" value="TreeGrafter"/>
</dbReference>
<dbReference type="Proteomes" id="UP000243081">
    <property type="component" value="Unassembled WGS sequence"/>
</dbReference>
<evidence type="ECO:0000313" key="1">
    <source>
        <dbReference type="EMBL" id="OAQ95629.1"/>
    </source>
</evidence>
<proteinExistence type="predicted"/>
<dbReference type="GO" id="GO:0006513">
    <property type="term" value="P:protein monoubiquitination"/>
    <property type="evidence" value="ECO:0007669"/>
    <property type="project" value="TreeGrafter"/>
</dbReference>
<dbReference type="GO" id="GO:0030332">
    <property type="term" value="F:cyclin binding"/>
    <property type="evidence" value="ECO:0007669"/>
    <property type="project" value="TreeGrafter"/>
</dbReference>
<name>A0A179I1M7_CORDF</name>
<dbReference type="AlphaFoldDB" id="A0A179I1M7"/>
<dbReference type="GO" id="GO:0000151">
    <property type="term" value="C:ubiquitin ligase complex"/>
    <property type="evidence" value="ECO:0007669"/>
    <property type="project" value="TreeGrafter"/>
</dbReference>
<reference evidence="1 2" key="1">
    <citation type="submission" date="2016-03" db="EMBL/GenBank/DDBJ databases">
        <title>Fine-scale spatial genetic structure of a fungal parasite of coffee scale insects.</title>
        <authorList>
            <person name="Jackson D."/>
            <person name="Zemenick K.A."/>
            <person name="Malloure B."/>
            <person name="Quandt C.A."/>
            <person name="James T.Y."/>
        </authorList>
    </citation>
    <scope>NUCLEOTIDE SEQUENCE [LARGE SCALE GENOMIC DNA]</scope>
    <source>
        <strain evidence="1 2">UM487</strain>
    </source>
</reference>
<dbReference type="GO" id="GO:0005634">
    <property type="term" value="C:nucleus"/>
    <property type="evidence" value="ECO:0007669"/>
    <property type="project" value="TreeGrafter"/>
</dbReference>
<dbReference type="Pfam" id="PF09814">
    <property type="entry name" value="HECT_2"/>
    <property type="match status" value="1"/>
</dbReference>
<dbReference type="PANTHER" id="PTHR31531:SF2">
    <property type="entry name" value="E3 UBIQUITIN-PROTEIN LIGASE E3D"/>
    <property type="match status" value="1"/>
</dbReference>
<protein>
    <recommendedName>
        <fullName evidence="3">Ubiquitin-conjugating enzyme E2C-binding protein</fullName>
    </recommendedName>
</protein>
<dbReference type="GO" id="GO:0005829">
    <property type="term" value="C:cytosol"/>
    <property type="evidence" value="ECO:0007669"/>
    <property type="project" value="TreeGrafter"/>
</dbReference>
<evidence type="ECO:0000313" key="2">
    <source>
        <dbReference type="Proteomes" id="UP000243081"/>
    </source>
</evidence>
<dbReference type="OMA" id="QAMKVFY"/>
<keyword evidence="2" id="KW-1185">Reference proteome</keyword>
<comment type="caution">
    <text evidence="1">The sequence shown here is derived from an EMBL/GenBank/DDBJ whole genome shotgun (WGS) entry which is preliminary data.</text>
</comment>
<dbReference type="PANTHER" id="PTHR31531">
    <property type="entry name" value="E3 UBIQUITIN-PROTEIN LIGASE E3D FAMILY MEMBER"/>
    <property type="match status" value="1"/>
</dbReference>
<organism evidence="1 2">
    <name type="scientific">Cordyceps confragosa</name>
    <name type="common">Lecanicillium lecanii</name>
    <dbReference type="NCBI Taxonomy" id="2714763"/>
    <lineage>
        <taxon>Eukaryota</taxon>
        <taxon>Fungi</taxon>
        <taxon>Dikarya</taxon>
        <taxon>Ascomycota</taxon>
        <taxon>Pezizomycotina</taxon>
        <taxon>Sordariomycetes</taxon>
        <taxon>Hypocreomycetidae</taxon>
        <taxon>Hypocreales</taxon>
        <taxon>Cordycipitaceae</taxon>
        <taxon>Akanthomyces</taxon>
    </lineage>
</organism>
<dbReference type="GO" id="GO:0061630">
    <property type="term" value="F:ubiquitin protein ligase activity"/>
    <property type="evidence" value="ECO:0007669"/>
    <property type="project" value="TreeGrafter"/>
</dbReference>
<evidence type="ECO:0008006" key="3">
    <source>
        <dbReference type="Google" id="ProtNLM"/>
    </source>
</evidence>
<dbReference type="GO" id="GO:0051865">
    <property type="term" value="P:protein autoubiquitination"/>
    <property type="evidence" value="ECO:0007669"/>
    <property type="project" value="TreeGrafter"/>
</dbReference>